<organism evidence="12 13">
    <name type="scientific">Roseovarius aquimarinus</name>
    <dbReference type="NCBI Taxonomy" id="1229156"/>
    <lineage>
        <taxon>Bacteria</taxon>
        <taxon>Pseudomonadati</taxon>
        <taxon>Pseudomonadota</taxon>
        <taxon>Alphaproteobacteria</taxon>
        <taxon>Rhodobacterales</taxon>
        <taxon>Roseobacteraceae</taxon>
        <taxon>Roseovarius</taxon>
    </lineage>
</organism>
<keyword evidence="9 10" id="KW-0472">Membrane</keyword>
<dbReference type="InterPro" id="IPR005503">
    <property type="entry name" value="FliL"/>
</dbReference>
<protein>
    <recommendedName>
        <fullName evidence="10">Flagellar protein FliL</fullName>
    </recommendedName>
</protein>
<name>A0ABW7IAW3_9RHOB</name>
<comment type="function">
    <text evidence="1 10">Controls the rotational direction of flagella during chemotaxis.</text>
</comment>
<dbReference type="Proteomes" id="UP001607157">
    <property type="component" value="Unassembled WGS sequence"/>
</dbReference>
<keyword evidence="8" id="KW-1133">Transmembrane helix</keyword>
<evidence type="ECO:0000256" key="9">
    <source>
        <dbReference type="ARBA" id="ARBA00023136"/>
    </source>
</evidence>
<evidence type="ECO:0000256" key="8">
    <source>
        <dbReference type="ARBA" id="ARBA00022989"/>
    </source>
</evidence>
<evidence type="ECO:0000256" key="7">
    <source>
        <dbReference type="ARBA" id="ARBA00022779"/>
    </source>
</evidence>
<keyword evidence="5 10" id="KW-0145">Chemotaxis</keyword>
<accession>A0ABW7IAW3</accession>
<keyword evidence="10" id="KW-0997">Cell inner membrane</keyword>
<keyword evidence="6" id="KW-0812">Transmembrane</keyword>
<keyword evidence="7 10" id="KW-0283">Flagellar rotation</keyword>
<comment type="similarity">
    <text evidence="3 10">Belongs to the FliL family.</text>
</comment>
<dbReference type="RefSeq" id="WP_377172566.1">
    <property type="nucleotide sequence ID" value="NZ_JBHTJC010000004.1"/>
</dbReference>
<keyword evidence="4" id="KW-1003">Cell membrane</keyword>
<evidence type="ECO:0000256" key="11">
    <source>
        <dbReference type="SAM" id="MobiDB-lite"/>
    </source>
</evidence>
<dbReference type="Pfam" id="PF03748">
    <property type="entry name" value="FliL"/>
    <property type="match status" value="1"/>
</dbReference>
<evidence type="ECO:0000256" key="10">
    <source>
        <dbReference type="RuleBase" id="RU364125"/>
    </source>
</evidence>
<evidence type="ECO:0000313" key="12">
    <source>
        <dbReference type="EMBL" id="MFH0255064.1"/>
    </source>
</evidence>
<keyword evidence="12" id="KW-0282">Flagellum</keyword>
<evidence type="ECO:0000256" key="6">
    <source>
        <dbReference type="ARBA" id="ARBA00022692"/>
    </source>
</evidence>
<proteinExistence type="inferred from homology"/>
<gene>
    <name evidence="12" type="ORF">ACGRVM_14255</name>
</gene>
<dbReference type="EMBL" id="JBIHMM010000004">
    <property type="protein sequence ID" value="MFH0255064.1"/>
    <property type="molecule type" value="Genomic_DNA"/>
</dbReference>
<evidence type="ECO:0000256" key="4">
    <source>
        <dbReference type="ARBA" id="ARBA00022475"/>
    </source>
</evidence>
<feature type="region of interest" description="Disordered" evidence="11">
    <location>
        <begin position="31"/>
        <end position="56"/>
    </location>
</feature>
<sequence>MKILLPLILLLLGIGGGVGAGLALRPAADAPSGDAALSGDPGAPEPPAEAEEPMAQPAAALEDHAAPAEYIKLNNQFVVPVVERGAVEAVMVMSLSLEVGPGGAEAVYAHEPKLRDVFLQVMFDHANMGGFAGVFTDTARLDTLRSGLVESAAGVIGPAVKSVLITDFVRQPL</sequence>
<reference evidence="12 13" key="1">
    <citation type="submission" date="2024-10" db="EMBL/GenBank/DDBJ databases">
        <authorList>
            <person name="Yang X.-N."/>
        </authorList>
    </citation>
    <scope>NUCLEOTIDE SEQUENCE [LARGE SCALE GENOMIC DNA]</scope>
    <source>
        <strain evidence="12 13">CAU 1059</strain>
    </source>
</reference>
<keyword evidence="13" id="KW-1185">Reference proteome</keyword>
<evidence type="ECO:0000256" key="1">
    <source>
        <dbReference type="ARBA" id="ARBA00002254"/>
    </source>
</evidence>
<comment type="subcellular location">
    <subcellularLocation>
        <location evidence="10">Cell inner membrane</location>
    </subcellularLocation>
    <subcellularLocation>
        <location evidence="2">Cell membrane</location>
        <topology evidence="2">Single-pass membrane protein</topology>
    </subcellularLocation>
</comment>
<keyword evidence="12" id="KW-0969">Cilium</keyword>
<evidence type="ECO:0000256" key="5">
    <source>
        <dbReference type="ARBA" id="ARBA00022500"/>
    </source>
</evidence>
<keyword evidence="12" id="KW-0966">Cell projection</keyword>
<comment type="caution">
    <text evidence="12">The sequence shown here is derived from an EMBL/GenBank/DDBJ whole genome shotgun (WGS) entry which is preliminary data.</text>
</comment>
<evidence type="ECO:0000256" key="2">
    <source>
        <dbReference type="ARBA" id="ARBA00004162"/>
    </source>
</evidence>
<evidence type="ECO:0000313" key="13">
    <source>
        <dbReference type="Proteomes" id="UP001607157"/>
    </source>
</evidence>
<evidence type="ECO:0000256" key="3">
    <source>
        <dbReference type="ARBA" id="ARBA00008281"/>
    </source>
</evidence>